<evidence type="ECO:0000313" key="2">
    <source>
        <dbReference type="EMBL" id="ORY94597.1"/>
    </source>
</evidence>
<feature type="compositionally biased region" description="Polar residues" evidence="1">
    <location>
        <begin position="44"/>
        <end position="56"/>
    </location>
</feature>
<protein>
    <submittedName>
        <fullName evidence="2">Uncharacterized protein</fullName>
    </submittedName>
</protein>
<dbReference type="InParanoid" id="A0A1X2H7Q2"/>
<evidence type="ECO:0000256" key="1">
    <source>
        <dbReference type="SAM" id="MobiDB-lite"/>
    </source>
</evidence>
<keyword evidence="3" id="KW-1185">Reference proteome</keyword>
<sequence>MALNKKSKAKGKERHRKRPFIPTKQESMMSQFHINDDTNEDIGETSSPAYQGKQQLQPTIYSSQTLSSGLLEMDLEAHAEQHRAWVQEREYYCMQHELLSSELAILQYKPESHNCAILLSQNMDATASWYAKLFREEENFAEQEVKVAVAAAEARAKEQNDRAASSHHRGESMPSCTSVRDMAMMFNR</sequence>
<dbReference type="Proteomes" id="UP000242180">
    <property type="component" value="Unassembled WGS sequence"/>
</dbReference>
<evidence type="ECO:0000313" key="3">
    <source>
        <dbReference type="Proteomes" id="UP000242180"/>
    </source>
</evidence>
<reference evidence="2 3" key="1">
    <citation type="submission" date="2016-07" db="EMBL/GenBank/DDBJ databases">
        <title>Pervasive Adenine N6-methylation of Active Genes in Fungi.</title>
        <authorList>
            <consortium name="DOE Joint Genome Institute"/>
            <person name="Mondo S.J."/>
            <person name="Dannebaum R.O."/>
            <person name="Kuo R.C."/>
            <person name="Labutti K."/>
            <person name="Haridas S."/>
            <person name="Kuo A."/>
            <person name="Salamov A."/>
            <person name="Ahrendt S.R."/>
            <person name="Lipzen A."/>
            <person name="Sullivan W."/>
            <person name="Andreopoulos W.B."/>
            <person name="Clum A."/>
            <person name="Lindquist E."/>
            <person name="Daum C."/>
            <person name="Ramamoorthy G.K."/>
            <person name="Gryganskyi A."/>
            <person name="Culley D."/>
            <person name="Magnuson J.K."/>
            <person name="James T.Y."/>
            <person name="O'Malley M.A."/>
            <person name="Stajich J.E."/>
            <person name="Spatafora J.W."/>
            <person name="Visel A."/>
            <person name="Grigoriev I.V."/>
        </authorList>
    </citation>
    <scope>NUCLEOTIDE SEQUENCE [LARGE SCALE GENOMIC DNA]</scope>
    <source>
        <strain evidence="2 3">NRRL 2496</strain>
    </source>
</reference>
<name>A0A1X2H7Q2_SYNRA</name>
<dbReference type="AlphaFoldDB" id="A0A1X2H7Q2"/>
<feature type="region of interest" description="Disordered" evidence="1">
    <location>
        <begin position="1"/>
        <end position="56"/>
    </location>
</feature>
<organism evidence="2 3">
    <name type="scientific">Syncephalastrum racemosum</name>
    <name type="common">Filamentous fungus</name>
    <dbReference type="NCBI Taxonomy" id="13706"/>
    <lineage>
        <taxon>Eukaryota</taxon>
        <taxon>Fungi</taxon>
        <taxon>Fungi incertae sedis</taxon>
        <taxon>Mucoromycota</taxon>
        <taxon>Mucoromycotina</taxon>
        <taxon>Mucoromycetes</taxon>
        <taxon>Mucorales</taxon>
        <taxon>Syncephalastraceae</taxon>
        <taxon>Syncephalastrum</taxon>
    </lineage>
</organism>
<feature type="compositionally biased region" description="Basic residues" evidence="1">
    <location>
        <begin position="1"/>
        <end position="19"/>
    </location>
</feature>
<gene>
    <name evidence="2" type="ORF">BCR43DRAFT_550571</name>
</gene>
<comment type="caution">
    <text evidence="2">The sequence shown here is derived from an EMBL/GenBank/DDBJ whole genome shotgun (WGS) entry which is preliminary data.</text>
</comment>
<proteinExistence type="predicted"/>
<dbReference type="EMBL" id="MCGN01000007">
    <property type="protein sequence ID" value="ORY94597.1"/>
    <property type="molecule type" value="Genomic_DNA"/>
</dbReference>
<accession>A0A1X2H7Q2</accession>
<feature type="compositionally biased region" description="Polar residues" evidence="1">
    <location>
        <begin position="24"/>
        <end position="33"/>
    </location>
</feature>